<name>A0AAE0KRH1_9CHLO</name>
<evidence type="ECO:0000313" key="2">
    <source>
        <dbReference type="EMBL" id="KAK3257750.1"/>
    </source>
</evidence>
<sequence>MNKAAKTETSENKQNRLTQQYSLSKSQRSMSAQASWYIFSSMQISKREFENHYFRSMLQTVGDGPGTAILTIKSLKAWVHAEFTVFTLFVKFTLTKKLKQAKGNAFAQGIHDGGTLTSGKKFQVFGLQFVDPLWEHNFVLCLALKRSPLNTNAAVALLFDKTLIERTGHPLKTLVSSMIADRAAKGVAESCELEMEVCGMHDGDKLGSSATGALVRTKGKRPINPFPAGQELMKSLHAMGVYFSYSNRFDGLCKLGASVDAPQTRLQVDLNTTRVAAQHGLVHSELRMYKALSLYQAVNKPSWALSDDQWVGAAEVEATLCITKTTTTCCQYEKVFAGAYGALIKGTTMNNLRAGYLDIVDVQKVSKTGGLPRIRKYDLSALGQQCVKRATLEGERRFCGNVTEELTGAGVEMSDRELQATLLDLRTVQCAHVLKEQRDKALQLLKKQYVAFGAPCLLFDRQEAATAAELQASRKQKAAALEPTVASSATTLKVEK</sequence>
<protein>
    <submittedName>
        <fullName evidence="2">Uncharacterized protein</fullName>
    </submittedName>
</protein>
<evidence type="ECO:0000256" key="1">
    <source>
        <dbReference type="SAM" id="MobiDB-lite"/>
    </source>
</evidence>
<feature type="compositionally biased region" description="Polar residues" evidence="1">
    <location>
        <begin position="15"/>
        <end position="24"/>
    </location>
</feature>
<proteinExistence type="predicted"/>
<reference evidence="2 3" key="1">
    <citation type="journal article" date="2015" name="Genome Biol. Evol.">
        <title>Comparative Genomics of a Bacterivorous Green Alga Reveals Evolutionary Causalities and Consequences of Phago-Mixotrophic Mode of Nutrition.</title>
        <authorList>
            <person name="Burns J.A."/>
            <person name="Paasch A."/>
            <person name="Narechania A."/>
            <person name="Kim E."/>
        </authorList>
    </citation>
    <scope>NUCLEOTIDE SEQUENCE [LARGE SCALE GENOMIC DNA]</scope>
    <source>
        <strain evidence="2 3">PLY_AMNH</strain>
    </source>
</reference>
<comment type="caution">
    <text evidence="2">The sequence shown here is derived from an EMBL/GenBank/DDBJ whole genome shotgun (WGS) entry which is preliminary data.</text>
</comment>
<feature type="region of interest" description="Disordered" evidence="1">
    <location>
        <begin position="1"/>
        <end position="24"/>
    </location>
</feature>
<dbReference type="AlphaFoldDB" id="A0AAE0KRH1"/>
<dbReference type="Proteomes" id="UP001190700">
    <property type="component" value="Unassembled WGS sequence"/>
</dbReference>
<organism evidence="2 3">
    <name type="scientific">Cymbomonas tetramitiformis</name>
    <dbReference type="NCBI Taxonomy" id="36881"/>
    <lineage>
        <taxon>Eukaryota</taxon>
        <taxon>Viridiplantae</taxon>
        <taxon>Chlorophyta</taxon>
        <taxon>Pyramimonadophyceae</taxon>
        <taxon>Pyramimonadales</taxon>
        <taxon>Pyramimonadaceae</taxon>
        <taxon>Cymbomonas</taxon>
    </lineage>
</organism>
<feature type="non-terminal residue" evidence="2">
    <location>
        <position position="496"/>
    </location>
</feature>
<gene>
    <name evidence="2" type="ORF">CYMTET_33175</name>
</gene>
<feature type="compositionally biased region" description="Basic and acidic residues" evidence="1">
    <location>
        <begin position="1"/>
        <end position="14"/>
    </location>
</feature>
<keyword evidence="3" id="KW-1185">Reference proteome</keyword>
<dbReference type="EMBL" id="LGRX02020159">
    <property type="protein sequence ID" value="KAK3257750.1"/>
    <property type="molecule type" value="Genomic_DNA"/>
</dbReference>
<evidence type="ECO:0000313" key="3">
    <source>
        <dbReference type="Proteomes" id="UP001190700"/>
    </source>
</evidence>
<accession>A0AAE0KRH1</accession>